<accession>A0A0N7MKQ2</accession>
<keyword evidence="1" id="KW-0812">Transmembrane</keyword>
<feature type="transmembrane region" description="Helical" evidence="1">
    <location>
        <begin position="20"/>
        <end position="46"/>
    </location>
</feature>
<dbReference type="KEGG" id="vg:40103136"/>
<dbReference type="Pfam" id="PF25612">
    <property type="entry name" value="DUF7940"/>
    <property type="match status" value="1"/>
</dbReference>
<evidence type="ECO:0000256" key="1">
    <source>
        <dbReference type="SAM" id="Phobius"/>
    </source>
</evidence>
<keyword evidence="3" id="KW-1185">Reference proteome</keyword>
<organism evidence="2 3">
    <name type="scientific">Acinetobacter phage Loki</name>
    <dbReference type="NCBI Taxonomy" id="1970374"/>
    <lineage>
        <taxon>Viruses</taxon>
        <taxon>Duplodnaviria</taxon>
        <taxon>Heunggongvirae</taxon>
        <taxon>Uroviricota</taxon>
        <taxon>Caudoviricetes</taxon>
        <taxon>Lokivirus</taxon>
        <taxon>Lokivirus loki</taxon>
    </lineage>
</organism>
<dbReference type="InterPro" id="IPR057700">
    <property type="entry name" value="DUF7940"/>
</dbReference>
<evidence type="ECO:0000313" key="3">
    <source>
        <dbReference type="Proteomes" id="UP000271981"/>
    </source>
</evidence>
<feature type="transmembrane region" description="Helical" evidence="1">
    <location>
        <begin position="58"/>
        <end position="76"/>
    </location>
</feature>
<protein>
    <submittedName>
        <fullName evidence="2">Putative holin, class II</fullName>
    </submittedName>
</protein>
<dbReference type="Proteomes" id="UP000271981">
    <property type="component" value="Genome"/>
</dbReference>
<evidence type="ECO:0000313" key="2">
    <source>
        <dbReference type="EMBL" id="CUS06511.1"/>
    </source>
</evidence>
<reference evidence="3" key="1">
    <citation type="submission" date="2015-10" db="EMBL/GenBank/DDBJ databases">
        <authorList>
            <person name="Turner D."/>
        </authorList>
    </citation>
    <scope>NUCLEOTIDE SEQUENCE [LARGE SCALE GENOMIC DNA]</scope>
</reference>
<gene>
    <name evidence="2" type="primary">LOKI_50</name>
</gene>
<dbReference type="EMBL" id="LN890663">
    <property type="protein sequence ID" value="CUS06511.1"/>
    <property type="molecule type" value="Genomic_DNA"/>
</dbReference>
<keyword evidence="1" id="KW-1133">Transmembrane helix</keyword>
<proteinExistence type="predicted"/>
<dbReference type="GeneID" id="40103136"/>
<keyword evidence="1" id="KW-0472">Membrane</keyword>
<sequence>MSKIQLIDDVRRIWKFISVWLIIVAGFVQSIFIVAPDAILTTWNLLPQELKDTIPPQYVQFITVIILVFAIVGRAIKQKR</sequence>
<name>A0A0N7MKQ2_9CAUD</name>
<dbReference type="OrthoDB" id="19471at10239"/>
<dbReference type="RefSeq" id="YP_009626235.1">
    <property type="nucleotide sequence ID" value="NC_042137.1"/>
</dbReference>